<dbReference type="EMBL" id="MNCJ02000324">
    <property type="protein sequence ID" value="KAF5790061.1"/>
    <property type="molecule type" value="Genomic_DNA"/>
</dbReference>
<keyword evidence="1" id="KW-0175">Coiled coil</keyword>
<proteinExistence type="predicted"/>
<gene>
    <name evidence="2" type="ORF">HanXRQr2_Chr09g0378591</name>
</gene>
<reference evidence="2" key="1">
    <citation type="journal article" date="2017" name="Nature">
        <title>The sunflower genome provides insights into oil metabolism, flowering and Asterid evolution.</title>
        <authorList>
            <person name="Badouin H."/>
            <person name="Gouzy J."/>
            <person name="Grassa C.J."/>
            <person name="Murat F."/>
            <person name="Staton S.E."/>
            <person name="Cottret L."/>
            <person name="Lelandais-Briere C."/>
            <person name="Owens G.L."/>
            <person name="Carrere S."/>
            <person name="Mayjonade B."/>
            <person name="Legrand L."/>
            <person name="Gill N."/>
            <person name="Kane N.C."/>
            <person name="Bowers J.E."/>
            <person name="Hubner S."/>
            <person name="Bellec A."/>
            <person name="Berard A."/>
            <person name="Berges H."/>
            <person name="Blanchet N."/>
            <person name="Boniface M.C."/>
            <person name="Brunel D."/>
            <person name="Catrice O."/>
            <person name="Chaidir N."/>
            <person name="Claudel C."/>
            <person name="Donnadieu C."/>
            <person name="Faraut T."/>
            <person name="Fievet G."/>
            <person name="Helmstetter N."/>
            <person name="King M."/>
            <person name="Knapp S.J."/>
            <person name="Lai Z."/>
            <person name="Le Paslier M.C."/>
            <person name="Lippi Y."/>
            <person name="Lorenzon L."/>
            <person name="Mandel J.R."/>
            <person name="Marage G."/>
            <person name="Marchand G."/>
            <person name="Marquand E."/>
            <person name="Bret-Mestries E."/>
            <person name="Morien E."/>
            <person name="Nambeesan S."/>
            <person name="Nguyen T."/>
            <person name="Pegot-Espagnet P."/>
            <person name="Pouilly N."/>
            <person name="Raftis F."/>
            <person name="Sallet E."/>
            <person name="Schiex T."/>
            <person name="Thomas J."/>
            <person name="Vandecasteele C."/>
            <person name="Vares D."/>
            <person name="Vear F."/>
            <person name="Vautrin S."/>
            <person name="Crespi M."/>
            <person name="Mangin B."/>
            <person name="Burke J.M."/>
            <person name="Salse J."/>
            <person name="Munos S."/>
            <person name="Vincourt P."/>
            <person name="Rieseberg L.H."/>
            <person name="Langlade N.B."/>
        </authorList>
    </citation>
    <scope>NUCLEOTIDE SEQUENCE</scope>
    <source>
        <tissue evidence="2">Leaves</tissue>
    </source>
</reference>
<dbReference type="Proteomes" id="UP000215914">
    <property type="component" value="Unassembled WGS sequence"/>
</dbReference>
<accession>A0A9K3I4E8</accession>
<evidence type="ECO:0000313" key="2">
    <source>
        <dbReference type="EMBL" id="KAF5790061.1"/>
    </source>
</evidence>
<name>A0A9K3I4E8_HELAN</name>
<keyword evidence="3" id="KW-1185">Reference proteome</keyword>
<evidence type="ECO:0000256" key="1">
    <source>
        <dbReference type="SAM" id="Coils"/>
    </source>
</evidence>
<evidence type="ECO:0000313" key="3">
    <source>
        <dbReference type="Proteomes" id="UP000215914"/>
    </source>
</evidence>
<organism evidence="2 3">
    <name type="scientific">Helianthus annuus</name>
    <name type="common">Common sunflower</name>
    <dbReference type="NCBI Taxonomy" id="4232"/>
    <lineage>
        <taxon>Eukaryota</taxon>
        <taxon>Viridiplantae</taxon>
        <taxon>Streptophyta</taxon>
        <taxon>Embryophyta</taxon>
        <taxon>Tracheophyta</taxon>
        <taxon>Spermatophyta</taxon>
        <taxon>Magnoliopsida</taxon>
        <taxon>eudicotyledons</taxon>
        <taxon>Gunneridae</taxon>
        <taxon>Pentapetalae</taxon>
        <taxon>asterids</taxon>
        <taxon>campanulids</taxon>
        <taxon>Asterales</taxon>
        <taxon>Asteraceae</taxon>
        <taxon>Asteroideae</taxon>
        <taxon>Heliantheae alliance</taxon>
        <taxon>Heliantheae</taxon>
        <taxon>Helianthus</taxon>
    </lineage>
</organism>
<dbReference type="Gramene" id="mRNA:HanXRQr2_Chr09g0378591">
    <property type="protein sequence ID" value="mRNA:HanXRQr2_Chr09g0378591"/>
    <property type="gene ID" value="HanXRQr2_Chr09g0378591"/>
</dbReference>
<protein>
    <submittedName>
        <fullName evidence="2">Uncharacterized protein</fullName>
    </submittedName>
</protein>
<reference evidence="2" key="2">
    <citation type="submission" date="2020-06" db="EMBL/GenBank/DDBJ databases">
        <title>Helianthus annuus Genome sequencing and assembly Release 2.</title>
        <authorList>
            <person name="Gouzy J."/>
            <person name="Langlade N."/>
            <person name="Munos S."/>
        </authorList>
    </citation>
    <scope>NUCLEOTIDE SEQUENCE</scope>
    <source>
        <tissue evidence="2">Leaves</tissue>
    </source>
</reference>
<dbReference type="AlphaFoldDB" id="A0A9K3I4E8"/>
<feature type="coiled-coil region" evidence="1">
    <location>
        <begin position="19"/>
        <end position="46"/>
    </location>
</feature>
<comment type="caution">
    <text evidence="2">The sequence shown here is derived from an EMBL/GenBank/DDBJ whole genome shotgun (WGS) entry which is preliminary data.</text>
</comment>
<sequence length="90" mass="10421">MYGIGTIADSRVVMMGTQERSDHNEVERLKEKIAKLEQDKIEKHAMMEKIEQGARLYAKMNKKIQNVVAKLATKPATNLKCVEFYYIAFR</sequence>